<organism evidence="2 3">
    <name type="scientific">Plasticicumulans lactativorans</name>
    <dbReference type="NCBI Taxonomy" id="1133106"/>
    <lineage>
        <taxon>Bacteria</taxon>
        <taxon>Pseudomonadati</taxon>
        <taxon>Pseudomonadota</taxon>
        <taxon>Gammaproteobacteria</taxon>
        <taxon>Candidatus Competibacteraceae</taxon>
        <taxon>Plasticicumulans</taxon>
    </lineage>
</organism>
<dbReference type="RefSeq" id="WP_132545288.1">
    <property type="nucleotide sequence ID" value="NZ_SLWY01000024.1"/>
</dbReference>
<evidence type="ECO:0000256" key="1">
    <source>
        <dbReference type="SAM" id="MobiDB-lite"/>
    </source>
</evidence>
<feature type="region of interest" description="Disordered" evidence="1">
    <location>
        <begin position="118"/>
        <end position="158"/>
    </location>
</feature>
<dbReference type="Proteomes" id="UP000295765">
    <property type="component" value="Unassembled WGS sequence"/>
</dbReference>
<proteinExistence type="predicted"/>
<gene>
    <name evidence="2" type="ORF">EV699_12435</name>
</gene>
<evidence type="ECO:0000313" key="3">
    <source>
        <dbReference type="Proteomes" id="UP000295765"/>
    </source>
</evidence>
<accession>A0A4R2L645</accession>
<dbReference type="AlphaFoldDB" id="A0A4R2L645"/>
<sequence length="158" mass="17509">MLLLFVFVLVAIAIWVLYRQREPRAPDTRPLPTPNATPRPAGTGAAPELRLVPAPEQPRKPWSAVQIVPAAAGCACPAVAAFSGRLFPRDQPPPPLPVAGCDRAVCVCRFEVIHDRRRGDRRSGTDRRQSLRFEPSKSDRRAGRERRQGARSWEGAML</sequence>
<dbReference type="EMBL" id="SLWY01000024">
    <property type="protein sequence ID" value="TCO78118.1"/>
    <property type="molecule type" value="Genomic_DNA"/>
</dbReference>
<name>A0A4R2L645_9GAMM</name>
<keyword evidence="3" id="KW-1185">Reference proteome</keyword>
<feature type="region of interest" description="Disordered" evidence="1">
    <location>
        <begin position="25"/>
        <end position="46"/>
    </location>
</feature>
<comment type="caution">
    <text evidence="2">The sequence shown here is derived from an EMBL/GenBank/DDBJ whole genome shotgun (WGS) entry which is preliminary data.</text>
</comment>
<evidence type="ECO:0000313" key="2">
    <source>
        <dbReference type="EMBL" id="TCO78118.1"/>
    </source>
</evidence>
<feature type="compositionally biased region" description="Basic and acidic residues" evidence="1">
    <location>
        <begin position="118"/>
        <end position="148"/>
    </location>
</feature>
<reference evidence="2 3" key="1">
    <citation type="submission" date="2019-03" db="EMBL/GenBank/DDBJ databases">
        <title>Genomic Encyclopedia of Type Strains, Phase IV (KMG-IV): sequencing the most valuable type-strain genomes for metagenomic binning, comparative biology and taxonomic classification.</title>
        <authorList>
            <person name="Goeker M."/>
        </authorList>
    </citation>
    <scope>NUCLEOTIDE SEQUENCE [LARGE SCALE GENOMIC DNA]</scope>
    <source>
        <strain evidence="2 3">DSM 25287</strain>
    </source>
</reference>
<protein>
    <submittedName>
        <fullName evidence="2">Uncharacterized protein</fullName>
    </submittedName>
</protein>